<feature type="domain" description="Serine aminopeptidase S33" evidence="1">
    <location>
        <begin position="36"/>
        <end position="277"/>
    </location>
</feature>
<dbReference type="FunFam" id="3.40.50.1820:FF:000036">
    <property type="entry name" value="Alpha/beta-Hydrolases superfamily protein"/>
    <property type="match status" value="1"/>
</dbReference>
<comment type="caution">
    <text evidence="2">The sequence shown here is derived from an EMBL/GenBank/DDBJ whole genome shotgun (WGS) entry which is preliminary data.</text>
</comment>
<keyword evidence="3" id="KW-1185">Reference proteome</keyword>
<dbReference type="EMBL" id="JBJQOH010000007">
    <property type="protein sequence ID" value="KAL3681836.1"/>
    <property type="molecule type" value="Genomic_DNA"/>
</dbReference>
<dbReference type="PANTHER" id="PTHR11614">
    <property type="entry name" value="PHOSPHOLIPASE-RELATED"/>
    <property type="match status" value="1"/>
</dbReference>
<dbReference type="Pfam" id="PF12146">
    <property type="entry name" value="Hydrolase_4"/>
    <property type="match status" value="1"/>
</dbReference>
<dbReference type="SUPFAM" id="SSF53474">
    <property type="entry name" value="alpha/beta-Hydrolases"/>
    <property type="match status" value="1"/>
</dbReference>
<organism evidence="2 3">
    <name type="scientific">Riccia sorocarpa</name>
    <dbReference type="NCBI Taxonomy" id="122646"/>
    <lineage>
        <taxon>Eukaryota</taxon>
        <taxon>Viridiplantae</taxon>
        <taxon>Streptophyta</taxon>
        <taxon>Embryophyta</taxon>
        <taxon>Marchantiophyta</taxon>
        <taxon>Marchantiopsida</taxon>
        <taxon>Marchantiidae</taxon>
        <taxon>Marchantiales</taxon>
        <taxon>Ricciaceae</taxon>
        <taxon>Riccia</taxon>
    </lineage>
</organism>
<evidence type="ECO:0000313" key="2">
    <source>
        <dbReference type="EMBL" id="KAL3681836.1"/>
    </source>
</evidence>
<protein>
    <recommendedName>
        <fullName evidence="1">Serine aminopeptidase S33 domain-containing protein</fullName>
    </recommendedName>
</protein>
<evidence type="ECO:0000313" key="3">
    <source>
        <dbReference type="Proteomes" id="UP001633002"/>
    </source>
</evidence>
<reference evidence="2 3" key="1">
    <citation type="submission" date="2024-09" db="EMBL/GenBank/DDBJ databases">
        <title>Chromosome-scale assembly of Riccia sorocarpa.</title>
        <authorList>
            <person name="Paukszto L."/>
        </authorList>
    </citation>
    <scope>NUCLEOTIDE SEQUENCE [LARGE SCALE GENOMIC DNA]</scope>
    <source>
        <strain evidence="2">LP-2024</strain>
        <tissue evidence="2">Aerial parts of the thallus</tissue>
    </source>
</reference>
<dbReference type="PRINTS" id="PR00111">
    <property type="entry name" value="ABHYDROLASE"/>
</dbReference>
<accession>A0ABD3GVL6</accession>
<evidence type="ECO:0000259" key="1">
    <source>
        <dbReference type="Pfam" id="PF12146"/>
    </source>
</evidence>
<sequence>MVAISDSGFVYGEEYIHNSRGMRLFTCHWFPVGRDIKALIFLCHGYAMECSVYTRETGVRLARAGYAVYGIDYEGHGKSEGLRCYISNFDDLVTDCEAFFKKITEQDEYFGKPRFLYGESMGGAVAILVSERDPSFWSGLVLVAPMCKISEKMKPPAFLTSLLKKISHVIPTWKIVPTKDVIENAFKDPIKREEIRSNPFAYQGQPRLLTALEMLRASQQIEKNLKKISLPFLCLHGEADTVTEPEVSKALYTESISFDKSFKLYTGMWHGLTTGEPDQNVELVFGDITDWLDLRAEDSEVVTSPVLRSSSITPFNSKFSIQEGHLENRDQHNSEFLSQRAS</sequence>
<dbReference type="InterPro" id="IPR051044">
    <property type="entry name" value="MAG_DAG_Lipase"/>
</dbReference>
<dbReference type="Gene3D" id="3.40.50.1820">
    <property type="entry name" value="alpha/beta hydrolase"/>
    <property type="match status" value="1"/>
</dbReference>
<dbReference type="InterPro" id="IPR000073">
    <property type="entry name" value="AB_hydrolase_1"/>
</dbReference>
<dbReference type="InterPro" id="IPR029058">
    <property type="entry name" value="AB_hydrolase_fold"/>
</dbReference>
<dbReference type="InterPro" id="IPR022742">
    <property type="entry name" value="Hydrolase_4"/>
</dbReference>
<dbReference type="Proteomes" id="UP001633002">
    <property type="component" value="Unassembled WGS sequence"/>
</dbReference>
<gene>
    <name evidence="2" type="ORF">R1sor_024792</name>
</gene>
<name>A0ABD3GVL6_9MARC</name>
<proteinExistence type="predicted"/>
<dbReference type="AlphaFoldDB" id="A0ABD3GVL6"/>